<organism evidence="2 3">
    <name type="scientific">Portunus trituberculatus</name>
    <name type="common">Swimming crab</name>
    <name type="synonym">Neptunus trituberculatus</name>
    <dbReference type="NCBI Taxonomy" id="210409"/>
    <lineage>
        <taxon>Eukaryota</taxon>
        <taxon>Metazoa</taxon>
        <taxon>Ecdysozoa</taxon>
        <taxon>Arthropoda</taxon>
        <taxon>Crustacea</taxon>
        <taxon>Multicrustacea</taxon>
        <taxon>Malacostraca</taxon>
        <taxon>Eumalacostraca</taxon>
        <taxon>Eucarida</taxon>
        <taxon>Decapoda</taxon>
        <taxon>Pleocyemata</taxon>
        <taxon>Brachyura</taxon>
        <taxon>Eubrachyura</taxon>
        <taxon>Portunoidea</taxon>
        <taxon>Portunidae</taxon>
        <taxon>Portuninae</taxon>
        <taxon>Portunus</taxon>
    </lineage>
</organism>
<dbReference type="Proteomes" id="UP000324222">
    <property type="component" value="Unassembled WGS sequence"/>
</dbReference>
<evidence type="ECO:0000313" key="2">
    <source>
        <dbReference type="EMBL" id="MPC86207.1"/>
    </source>
</evidence>
<feature type="compositionally biased region" description="Gly residues" evidence="1">
    <location>
        <begin position="7"/>
        <end position="16"/>
    </location>
</feature>
<gene>
    <name evidence="2" type="ORF">E2C01_081025</name>
</gene>
<comment type="caution">
    <text evidence="2">The sequence shown here is derived from an EMBL/GenBank/DDBJ whole genome shotgun (WGS) entry which is preliminary data.</text>
</comment>
<accession>A0A5B7IXL2</accession>
<proteinExistence type="predicted"/>
<dbReference type="AlphaFoldDB" id="A0A5B7IXL2"/>
<evidence type="ECO:0000256" key="1">
    <source>
        <dbReference type="SAM" id="MobiDB-lite"/>
    </source>
</evidence>
<feature type="region of interest" description="Disordered" evidence="1">
    <location>
        <begin position="1"/>
        <end position="23"/>
    </location>
</feature>
<keyword evidence="3" id="KW-1185">Reference proteome</keyword>
<dbReference type="EMBL" id="VSRR010070780">
    <property type="protein sequence ID" value="MPC86207.1"/>
    <property type="molecule type" value="Genomic_DNA"/>
</dbReference>
<evidence type="ECO:0000313" key="3">
    <source>
        <dbReference type="Proteomes" id="UP000324222"/>
    </source>
</evidence>
<sequence>MARVGSEGCGVTGEGGASREVFSNGPVSHVRASLSQDKHFDFAFGISGRKARLTTIKNH</sequence>
<protein>
    <submittedName>
        <fullName evidence="2">Uncharacterized protein</fullName>
    </submittedName>
</protein>
<name>A0A5B7IXL2_PORTR</name>
<reference evidence="2 3" key="1">
    <citation type="submission" date="2019-05" db="EMBL/GenBank/DDBJ databases">
        <title>Another draft genome of Portunus trituberculatus and its Hox gene families provides insights of decapod evolution.</title>
        <authorList>
            <person name="Jeong J.-H."/>
            <person name="Song I."/>
            <person name="Kim S."/>
            <person name="Choi T."/>
            <person name="Kim D."/>
            <person name="Ryu S."/>
            <person name="Kim W."/>
        </authorList>
    </citation>
    <scope>NUCLEOTIDE SEQUENCE [LARGE SCALE GENOMIC DNA]</scope>
    <source>
        <tissue evidence="2">Muscle</tissue>
    </source>
</reference>